<feature type="compositionally biased region" description="Polar residues" evidence="1">
    <location>
        <begin position="218"/>
        <end position="227"/>
    </location>
</feature>
<protein>
    <submittedName>
        <fullName evidence="2">Alpha/beta hydrolase</fullName>
    </submittedName>
</protein>
<dbReference type="GO" id="GO:0016787">
    <property type="term" value="F:hydrolase activity"/>
    <property type="evidence" value="ECO:0007669"/>
    <property type="project" value="UniProtKB-KW"/>
</dbReference>
<dbReference type="SUPFAM" id="SSF53474">
    <property type="entry name" value="alpha/beta-Hydrolases"/>
    <property type="match status" value="1"/>
</dbReference>
<proteinExistence type="predicted"/>
<reference evidence="2" key="1">
    <citation type="submission" date="2024-07" db="EMBL/GenBank/DDBJ databases">
        <authorList>
            <person name="Yu S.T."/>
        </authorList>
    </citation>
    <scope>NUCLEOTIDE SEQUENCE</scope>
    <source>
        <strain evidence="2">R08</strain>
    </source>
</reference>
<organism evidence="2">
    <name type="scientific">Streptomyces sp. R08</name>
    <dbReference type="NCBI Taxonomy" id="3238624"/>
    <lineage>
        <taxon>Bacteria</taxon>
        <taxon>Bacillati</taxon>
        <taxon>Actinomycetota</taxon>
        <taxon>Actinomycetes</taxon>
        <taxon>Kitasatosporales</taxon>
        <taxon>Streptomycetaceae</taxon>
        <taxon>Streptomyces</taxon>
    </lineage>
</organism>
<keyword evidence="2" id="KW-0378">Hydrolase</keyword>
<dbReference type="InterPro" id="IPR029058">
    <property type="entry name" value="AB_hydrolase_fold"/>
</dbReference>
<dbReference type="AlphaFoldDB" id="A0AB39M9B3"/>
<feature type="region of interest" description="Disordered" evidence="1">
    <location>
        <begin position="207"/>
        <end position="227"/>
    </location>
</feature>
<sequence>MPAWWESAPDSALWVRHLPPRTRAAVITLHGGPLDGHHPVRPWQLAALRMRPVLRSSASAVSLDETLLGQVRYRCKGWNDGDAEQDALRALSELGRLVGDVPVVLVGHAMGGRAALRVAAHPQVRGVVALAPWLPAGEPVAQLLGRSVLLVQGHDGRASGVQVWGYAERAREAGARAGVVVVRGGGPWMLRRAGAWHRTVASAVRQVSRPPAPGPQGVWSSSGPVFV</sequence>
<name>A0AB39M9B3_9ACTN</name>
<accession>A0AB39M9B3</accession>
<evidence type="ECO:0000313" key="2">
    <source>
        <dbReference type="EMBL" id="XDQ01676.1"/>
    </source>
</evidence>
<dbReference type="RefSeq" id="WP_369188015.1">
    <property type="nucleotide sequence ID" value="NZ_CP163431.1"/>
</dbReference>
<dbReference type="Gene3D" id="3.40.50.1820">
    <property type="entry name" value="alpha/beta hydrolase"/>
    <property type="match status" value="1"/>
</dbReference>
<gene>
    <name evidence="2" type="ORF">AB5J58_16395</name>
</gene>
<evidence type="ECO:0000256" key="1">
    <source>
        <dbReference type="SAM" id="MobiDB-lite"/>
    </source>
</evidence>
<dbReference type="EMBL" id="CP163431">
    <property type="protein sequence ID" value="XDQ01676.1"/>
    <property type="molecule type" value="Genomic_DNA"/>
</dbReference>